<name>A0A8J2Y6M4_9FLAO</name>
<dbReference type="EMBL" id="BMGK01000001">
    <property type="protein sequence ID" value="GGD82737.1"/>
    <property type="molecule type" value="Genomic_DNA"/>
</dbReference>
<gene>
    <name evidence="1" type="ORF">GCM10011312_03630</name>
</gene>
<reference evidence="1" key="2">
    <citation type="submission" date="2020-09" db="EMBL/GenBank/DDBJ databases">
        <authorList>
            <person name="Sun Q."/>
            <person name="Zhou Y."/>
        </authorList>
    </citation>
    <scope>NUCLEOTIDE SEQUENCE</scope>
    <source>
        <strain evidence="1">CGMCC 1.12924</strain>
    </source>
</reference>
<protein>
    <submittedName>
        <fullName evidence="1">Uncharacterized protein</fullName>
    </submittedName>
</protein>
<keyword evidence="2" id="KW-1185">Reference proteome</keyword>
<reference evidence="1" key="1">
    <citation type="journal article" date="2014" name="Int. J. Syst. Evol. Microbiol.">
        <title>Complete genome sequence of Corynebacterium casei LMG S-19264T (=DSM 44701T), isolated from a smear-ripened cheese.</title>
        <authorList>
            <consortium name="US DOE Joint Genome Institute (JGI-PGF)"/>
            <person name="Walter F."/>
            <person name="Albersmeier A."/>
            <person name="Kalinowski J."/>
            <person name="Ruckert C."/>
        </authorList>
    </citation>
    <scope>NUCLEOTIDE SEQUENCE</scope>
    <source>
        <strain evidence="1">CGMCC 1.12924</strain>
    </source>
</reference>
<dbReference type="AlphaFoldDB" id="A0A8J2Y6M4"/>
<dbReference type="Pfam" id="PF18939">
    <property type="entry name" value="DUF5686"/>
    <property type="match status" value="1"/>
</dbReference>
<dbReference type="Gene3D" id="2.50.20.10">
    <property type="entry name" value="Lipoprotein localisation LolA/LolB/LppX"/>
    <property type="match status" value="1"/>
</dbReference>
<accession>A0A8J2Y6M4</accession>
<sequence length="717" mass="83617">MSLRASILYLLFTVLAFGQNDTVFYKQSNRIMEQAISQVSINNSEHSLQSFSYKRYTKAIFKTQEVLTQELLSDDSNFLFEEVSLHHFDQKNKHTQTVLSSNIPGFEQPYYPLFVRPFYAASIYEKEYTIFDKRFHGPLAKNAFKNYKYELIQTDTQSNHPYYIIQFSPLNDDSETLLEGQLFIDVATFAVQKAIVHHKKNIEATIIHQFEFKEKEGIWFPQKTSMSVSLLNSLEPFYLFGKRIPSGKLPANNNENQVSYFEINSYITETGFNTTEDWIKKRVQVNARETQNTKDNTFWNEYRLHPLTDEEHQIYKESETVVIDKGIERRIQRIEDFGLGFLELGFFDLDLKFLIKYNNYEGFRSGLGGVTNEKLSSFFSVGGYLVRGFKDEAFKYQVSTDFELSRRTNTILGFTFTDDIAEIGSHLYLTDRRTFSLFEPRLVNISEFYQYQTWKANLRHQIIPEIDTELQFSKSDIAQTVNYQFLNDGKAFSNYTLSEIKTSIYWSPFGNFMETPLGVTEYKTGYPRFSTQFTQSVKGFLNGDFNYTKIDFRTDYLLEHINQSFTEIILEGNMAFGDLPLTHSYHAYPNSPNKETVMKRFSVAGIRSFETMYFGEFFSDKLATFQIKHQLKPIQLSSRFQPEIVLISRHAIGTFSNEENHESIGFNTLEKGYSESGIELNKLLFGFGASFAYRYGAYHLPQTQDNISFKFTFNLKL</sequence>
<proteinExistence type="predicted"/>
<evidence type="ECO:0000313" key="2">
    <source>
        <dbReference type="Proteomes" id="UP000652231"/>
    </source>
</evidence>
<comment type="caution">
    <text evidence="1">The sequence shown here is derived from an EMBL/GenBank/DDBJ whole genome shotgun (WGS) entry which is preliminary data.</text>
</comment>
<organism evidence="1 2">
    <name type="scientific">Planktosalinus lacus</name>
    <dbReference type="NCBI Taxonomy" id="1526573"/>
    <lineage>
        <taxon>Bacteria</taxon>
        <taxon>Pseudomonadati</taxon>
        <taxon>Bacteroidota</taxon>
        <taxon>Flavobacteriia</taxon>
        <taxon>Flavobacteriales</taxon>
        <taxon>Flavobacteriaceae</taxon>
        <taxon>Planktosalinus</taxon>
    </lineage>
</organism>
<dbReference type="Proteomes" id="UP000652231">
    <property type="component" value="Unassembled WGS sequence"/>
</dbReference>
<evidence type="ECO:0000313" key="1">
    <source>
        <dbReference type="EMBL" id="GGD82737.1"/>
    </source>
</evidence>
<dbReference type="InterPro" id="IPR043741">
    <property type="entry name" value="DUF5686"/>
</dbReference>